<dbReference type="EMBL" id="CP058555">
    <property type="protein sequence ID" value="QMV66338.1"/>
    <property type="molecule type" value="Genomic_DNA"/>
</dbReference>
<dbReference type="InterPro" id="IPR032508">
    <property type="entry name" value="FecR_C"/>
</dbReference>
<dbReference type="Proteomes" id="UP000515450">
    <property type="component" value="Chromosome"/>
</dbReference>
<evidence type="ECO:0000259" key="2">
    <source>
        <dbReference type="Pfam" id="PF04773"/>
    </source>
</evidence>
<dbReference type="Gene3D" id="2.60.120.1440">
    <property type="match status" value="1"/>
</dbReference>
<dbReference type="Gene3D" id="3.55.50.30">
    <property type="match status" value="1"/>
</dbReference>
<evidence type="ECO:0000256" key="1">
    <source>
        <dbReference type="SAM" id="Phobius"/>
    </source>
</evidence>
<proteinExistence type="predicted"/>
<evidence type="ECO:0000259" key="3">
    <source>
        <dbReference type="Pfam" id="PF16344"/>
    </source>
</evidence>
<accession>A0A7G5DX63</accession>
<sequence length="402" mass="45807">MSKVEAYKIIISQFLAKTLDECAKQNFANYLNDPDFLSAWQQLMDEGEIEQSPDNQIAHDNLFKTIIEDERIKDQVVPSPIIKKSSNHIIKYVSIAAILLLVGISASIFFFIRENRPDDRAMFSNLPAVVPGSQKAEIILESGERIDLEKLKLDTIIDNGAFEIIKSDKGIISYRLKSSGTSNQQTAYNTIVTPRGGEYKLLLADGTKIWLNAATTLRYPISFNGDERKVQLQGEAYFEVAKQVYQGRRVPFIVHAGNQKLEVLGTAFNLQNYGKSIVTTLVEGKVKLNVQDSPQDNLYLSPAEQAVFQFTSKKFLKTAVDPRYFIAWKEGKFAFYNTPIDEVMEIISRWYDVEVHFDYHPESFAFSGTVSRYDNIDKLLRTIELVGDIHFELKGRKIYVKR</sequence>
<keyword evidence="1" id="KW-0812">Transmembrane</keyword>
<keyword evidence="1" id="KW-1133">Transmembrane helix</keyword>
<gene>
    <name evidence="4" type="ORF">HS960_01065</name>
</gene>
<feature type="domain" description="FecR protein" evidence="2">
    <location>
        <begin position="190"/>
        <end position="287"/>
    </location>
</feature>
<reference evidence="4 5" key="1">
    <citation type="journal article" date="2020" name="G3 (Bethesda)">
        <title>CeMbio - The Caenorhabditis elegans Microbiome Resource.</title>
        <authorList>
            <person name="Dirksen P."/>
            <person name="Assie A."/>
            <person name="Zimmermann J."/>
            <person name="Zhang F."/>
            <person name="Tietje A.M."/>
            <person name="Marsh S.A."/>
            <person name="Felix M.A."/>
            <person name="Shapira M."/>
            <person name="Kaleta C."/>
            <person name="Schulenburg H."/>
            <person name="Samuel B."/>
        </authorList>
    </citation>
    <scope>NUCLEOTIDE SEQUENCE [LARGE SCALE GENOMIC DNA]</scope>
    <source>
        <strain evidence="4 5">BIGb0170</strain>
    </source>
</reference>
<dbReference type="Pfam" id="PF04773">
    <property type="entry name" value="FecR"/>
    <property type="match status" value="1"/>
</dbReference>
<dbReference type="Pfam" id="PF16344">
    <property type="entry name" value="FecR_C"/>
    <property type="match status" value="1"/>
</dbReference>
<dbReference type="RefSeq" id="WP_182331039.1">
    <property type="nucleotide sequence ID" value="NZ_CP058555.1"/>
</dbReference>
<feature type="domain" description="Protein FecR C-terminal" evidence="3">
    <location>
        <begin position="332"/>
        <end position="400"/>
    </location>
</feature>
<dbReference type="PANTHER" id="PTHR30273:SF2">
    <property type="entry name" value="PROTEIN FECR"/>
    <property type="match status" value="1"/>
</dbReference>
<keyword evidence="1" id="KW-0472">Membrane</keyword>
<evidence type="ECO:0000313" key="5">
    <source>
        <dbReference type="Proteomes" id="UP000515450"/>
    </source>
</evidence>
<dbReference type="PANTHER" id="PTHR30273">
    <property type="entry name" value="PERIPLASMIC SIGNAL SENSOR AND SIGMA FACTOR ACTIVATOR FECR-RELATED"/>
    <property type="match status" value="1"/>
</dbReference>
<dbReference type="AlphaFoldDB" id="A0A7G5DX63"/>
<dbReference type="GO" id="GO:0016989">
    <property type="term" value="F:sigma factor antagonist activity"/>
    <property type="evidence" value="ECO:0007669"/>
    <property type="project" value="TreeGrafter"/>
</dbReference>
<feature type="transmembrane region" description="Helical" evidence="1">
    <location>
        <begin position="89"/>
        <end position="112"/>
    </location>
</feature>
<name>A0A7G5DX63_9SPHI</name>
<organism evidence="4 5">
    <name type="scientific">Sphingobacterium paramultivorum</name>
    <dbReference type="NCBI Taxonomy" id="2886510"/>
    <lineage>
        <taxon>Bacteria</taxon>
        <taxon>Pseudomonadati</taxon>
        <taxon>Bacteroidota</taxon>
        <taxon>Sphingobacteriia</taxon>
        <taxon>Sphingobacteriales</taxon>
        <taxon>Sphingobacteriaceae</taxon>
        <taxon>Sphingobacterium</taxon>
    </lineage>
</organism>
<keyword evidence="5" id="KW-1185">Reference proteome</keyword>
<dbReference type="InterPro" id="IPR006860">
    <property type="entry name" value="FecR"/>
</dbReference>
<evidence type="ECO:0000313" key="4">
    <source>
        <dbReference type="EMBL" id="QMV66338.1"/>
    </source>
</evidence>
<dbReference type="InterPro" id="IPR012373">
    <property type="entry name" value="Ferrdict_sens_TM"/>
</dbReference>
<protein>
    <submittedName>
        <fullName evidence="4">DUF4974 domain-containing protein</fullName>
    </submittedName>
</protein>